<dbReference type="InterPro" id="IPR011989">
    <property type="entry name" value="ARM-like"/>
</dbReference>
<dbReference type="OrthoDB" id="1977484at2759"/>
<name>A0A835GW16_9MAGN</name>
<sequence>MGEVLVLVLAAAATAATRSQMRVFQVSCSGIQKDKPLFIISTQNCLIYGRKIALTKEVDTKTNRVSEEETVSTAMVIHSSHVQTPIYQDLLRRAVIESNFHLISPGVVIDSVEKIKTYETEKNPKPFFSNDQTLLHPPSTLHTGTTGLSLKTIRVYIDICSLHHNLYCGPPETKLAMVAYLGELVLSNDVKAVVARMVGSSLVNIMRSGNMQSREAGLKALNQISSFDASAKVLIEAGILPPLVKEFFIVGANQLPTQLKEVYATILANLLL</sequence>
<keyword evidence="3" id="KW-1185">Reference proteome</keyword>
<dbReference type="Gene3D" id="1.25.10.10">
    <property type="entry name" value="Leucine-rich Repeat Variant"/>
    <property type="match status" value="1"/>
</dbReference>
<dbReference type="SUPFAM" id="SSF48371">
    <property type="entry name" value="ARM repeat"/>
    <property type="match status" value="1"/>
</dbReference>
<dbReference type="InterPro" id="IPR052608">
    <property type="entry name" value="U-box_domain_protein"/>
</dbReference>
<evidence type="ECO:0000313" key="2">
    <source>
        <dbReference type="EMBL" id="KAF9588419.1"/>
    </source>
</evidence>
<proteinExistence type="predicted"/>
<dbReference type="InterPro" id="IPR016024">
    <property type="entry name" value="ARM-type_fold"/>
</dbReference>
<feature type="signal peptide" evidence="1">
    <location>
        <begin position="1"/>
        <end position="16"/>
    </location>
</feature>
<dbReference type="Proteomes" id="UP000631114">
    <property type="component" value="Unassembled WGS sequence"/>
</dbReference>
<dbReference type="PANTHER" id="PTHR45958:SF6">
    <property type="entry name" value="U-BOX DOMAIN-CONTAINING PROTEIN 43"/>
    <property type="match status" value="1"/>
</dbReference>
<feature type="chain" id="PRO_5032569309" evidence="1">
    <location>
        <begin position="17"/>
        <end position="272"/>
    </location>
</feature>
<keyword evidence="1" id="KW-0732">Signal</keyword>
<dbReference type="AlphaFoldDB" id="A0A835GW16"/>
<dbReference type="PANTHER" id="PTHR45958">
    <property type="entry name" value="RING-TYPE E3 UBIQUITIN TRANSFERASE"/>
    <property type="match status" value="1"/>
</dbReference>
<accession>A0A835GW16</accession>
<gene>
    <name evidence="2" type="ORF">IFM89_009994</name>
</gene>
<organism evidence="2 3">
    <name type="scientific">Coptis chinensis</name>
    <dbReference type="NCBI Taxonomy" id="261450"/>
    <lineage>
        <taxon>Eukaryota</taxon>
        <taxon>Viridiplantae</taxon>
        <taxon>Streptophyta</taxon>
        <taxon>Embryophyta</taxon>
        <taxon>Tracheophyta</taxon>
        <taxon>Spermatophyta</taxon>
        <taxon>Magnoliopsida</taxon>
        <taxon>Ranunculales</taxon>
        <taxon>Ranunculaceae</taxon>
        <taxon>Coptidoideae</taxon>
        <taxon>Coptis</taxon>
    </lineage>
</organism>
<evidence type="ECO:0000313" key="3">
    <source>
        <dbReference type="Proteomes" id="UP000631114"/>
    </source>
</evidence>
<reference evidence="2 3" key="1">
    <citation type="submission" date="2020-10" db="EMBL/GenBank/DDBJ databases">
        <title>The Coptis chinensis genome and diversification of protoberbering-type alkaloids.</title>
        <authorList>
            <person name="Wang B."/>
            <person name="Shu S."/>
            <person name="Song C."/>
            <person name="Liu Y."/>
        </authorList>
    </citation>
    <scope>NUCLEOTIDE SEQUENCE [LARGE SCALE GENOMIC DNA]</scope>
    <source>
        <strain evidence="2">HL-2020</strain>
        <tissue evidence="2">Leaf</tissue>
    </source>
</reference>
<protein>
    <submittedName>
        <fullName evidence="2">Uncharacterized protein</fullName>
    </submittedName>
</protein>
<dbReference type="EMBL" id="JADFTS010000009">
    <property type="protein sequence ID" value="KAF9588419.1"/>
    <property type="molecule type" value="Genomic_DNA"/>
</dbReference>
<comment type="caution">
    <text evidence="2">The sequence shown here is derived from an EMBL/GenBank/DDBJ whole genome shotgun (WGS) entry which is preliminary data.</text>
</comment>
<evidence type="ECO:0000256" key="1">
    <source>
        <dbReference type="SAM" id="SignalP"/>
    </source>
</evidence>